<dbReference type="EMBL" id="OY731401">
    <property type="protein sequence ID" value="CAJ1948400.1"/>
    <property type="molecule type" value="Genomic_DNA"/>
</dbReference>
<dbReference type="InterPro" id="IPR047259">
    <property type="entry name" value="QUIRKY-like"/>
</dbReference>
<dbReference type="CDD" id="cd04019">
    <property type="entry name" value="C2C_MCTP_PRT_plant"/>
    <property type="match status" value="1"/>
</dbReference>
<protein>
    <recommendedName>
        <fullName evidence="1">C2 domain-containing protein</fullName>
    </recommendedName>
</protein>
<evidence type="ECO:0000313" key="2">
    <source>
        <dbReference type="EMBL" id="CAJ1948400.1"/>
    </source>
</evidence>
<accession>A0AA86SPK3</accession>
<name>A0AA86SPK3_9FABA</name>
<reference evidence="2" key="1">
    <citation type="submission" date="2023-10" db="EMBL/GenBank/DDBJ databases">
        <authorList>
            <person name="Domelevo Entfellner J.-B."/>
        </authorList>
    </citation>
    <scope>NUCLEOTIDE SEQUENCE</scope>
</reference>
<dbReference type="SUPFAM" id="SSF49562">
    <property type="entry name" value="C2 domain (Calcium/lipid-binding domain, CaLB)"/>
    <property type="match status" value="1"/>
</dbReference>
<dbReference type="FunFam" id="2.60.40.150:FF:000119">
    <property type="entry name" value="C2 domain-containing protein"/>
    <property type="match status" value="1"/>
</dbReference>
<dbReference type="InterPro" id="IPR035892">
    <property type="entry name" value="C2_domain_sf"/>
</dbReference>
<dbReference type="InterPro" id="IPR047258">
    <property type="entry name" value="C2C_MCTP_PRT_plant"/>
</dbReference>
<dbReference type="Gramene" id="rna-AYBTSS11_LOCUS13168">
    <property type="protein sequence ID" value="CAJ1948400.1"/>
    <property type="gene ID" value="gene-AYBTSS11_LOCUS13168"/>
</dbReference>
<sequence length="206" mass="23936">MGTQADEAFSVAWHSNATTVYGERVFHVRSKVYLSQKLWYLRVNAIEAQDVIPGDRYRLLEVFVKAQMGSQVLKTKICPTRITTPFWNEDLVFVAAEPFEENLTITVEDRVHPSKDEVLGKILLPLTLFKKRLDHMPIHSRWFNLEKFGFGMMEADRRNELKFSSRIRLRICLDGGYHVLMSPLCTQVTKDQHLDNYGRSLLGYLK</sequence>
<dbReference type="InterPro" id="IPR000008">
    <property type="entry name" value="C2_dom"/>
</dbReference>
<feature type="domain" description="C2" evidence="1">
    <location>
        <begin position="20"/>
        <end position="143"/>
    </location>
</feature>
<dbReference type="Proteomes" id="UP001189624">
    <property type="component" value="Chromosome 4"/>
</dbReference>
<evidence type="ECO:0000259" key="1">
    <source>
        <dbReference type="PROSITE" id="PS50004"/>
    </source>
</evidence>
<dbReference type="PANTHER" id="PTHR31425">
    <property type="entry name" value="PHOSPHORIBOSYLANTHRANILATE TRANSFERASE ISOFORM 1"/>
    <property type="match status" value="1"/>
</dbReference>
<dbReference type="AlphaFoldDB" id="A0AA86SPK3"/>
<gene>
    <name evidence="2" type="ORF">AYBTSS11_LOCUS13168</name>
</gene>
<dbReference type="Pfam" id="PF00168">
    <property type="entry name" value="C2"/>
    <property type="match status" value="1"/>
</dbReference>
<dbReference type="PROSITE" id="PS50004">
    <property type="entry name" value="C2"/>
    <property type="match status" value="1"/>
</dbReference>
<dbReference type="SMART" id="SM00239">
    <property type="entry name" value="C2"/>
    <property type="match status" value="1"/>
</dbReference>
<dbReference type="PANTHER" id="PTHR31425:SF46">
    <property type="entry name" value="CALCIUM-DEPENDENT LIPID-BINDING (CALB DOMAIN) FAMILY PROTEIN"/>
    <property type="match status" value="1"/>
</dbReference>
<evidence type="ECO:0000313" key="3">
    <source>
        <dbReference type="Proteomes" id="UP001189624"/>
    </source>
</evidence>
<dbReference type="Gene3D" id="2.60.40.150">
    <property type="entry name" value="C2 domain"/>
    <property type="match status" value="1"/>
</dbReference>
<proteinExistence type="predicted"/>
<keyword evidence="3" id="KW-1185">Reference proteome</keyword>
<organism evidence="2 3">
    <name type="scientific">Sphenostylis stenocarpa</name>
    <dbReference type="NCBI Taxonomy" id="92480"/>
    <lineage>
        <taxon>Eukaryota</taxon>
        <taxon>Viridiplantae</taxon>
        <taxon>Streptophyta</taxon>
        <taxon>Embryophyta</taxon>
        <taxon>Tracheophyta</taxon>
        <taxon>Spermatophyta</taxon>
        <taxon>Magnoliopsida</taxon>
        <taxon>eudicotyledons</taxon>
        <taxon>Gunneridae</taxon>
        <taxon>Pentapetalae</taxon>
        <taxon>rosids</taxon>
        <taxon>fabids</taxon>
        <taxon>Fabales</taxon>
        <taxon>Fabaceae</taxon>
        <taxon>Papilionoideae</taxon>
        <taxon>50 kb inversion clade</taxon>
        <taxon>NPAAA clade</taxon>
        <taxon>indigoferoid/millettioid clade</taxon>
        <taxon>Phaseoleae</taxon>
        <taxon>Sphenostylis</taxon>
    </lineage>
</organism>